<evidence type="ECO:0000259" key="5">
    <source>
        <dbReference type="PROSITE" id="PS50931"/>
    </source>
</evidence>
<dbReference type="InterPro" id="IPR050389">
    <property type="entry name" value="LysR-type_TF"/>
</dbReference>
<keyword evidence="3" id="KW-0238">DNA-binding</keyword>
<proteinExistence type="inferred from homology"/>
<evidence type="ECO:0000256" key="4">
    <source>
        <dbReference type="ARBA" id="ARBA00023163"/>
    </source>
</evidence>
<keyword evidence="2" id="KW-0805">Transcription regulation</keyword>
<evidence type="ECO:0000256" key="1">
    <source>
        <dbReference type="ARBA" id="ARBA00009437"/>
    </source>
</evidence>
<accession>A0ABQ0JI40</accession>
<dbReference type="Gene3D" id="1.10.10.10">
    <property type="entry name" value="Winged helix-like DNA-binding domain superfamily/Winged helix DNA-binding domain"/>
    <property type="match status" value="1"/>
</dbReference>
<comment type="similarity">
    <text evidence="1">Belongs to the LysR transcriptional regulatory family.</text>
</comment>
<dbReference type="Pfam" id="PF00126">
    <property type="entry name" value="HTH_1"/>
    <property type="match status" value="1"/>
</dbReference>
<keyword evidence="7" id="KW-1185">Reference proteome</keyword>
<sequence>MIDNDLNLLKLIKVLSEEKQTVLAAKKMKISQPTVSAMLKKLRSDFDDQLFIRNNNELEPTKRCEEILAELPDIFDKLEGLYINKALGNKSGKRRSAAFSSLTSDRYHRAGTSKETLY</sequence>
<dbReference type="PANTHER" id="PTHR30118">
    <property type="entry name" value="HTH-TYPE TRANSCRIPTIONAL REGULATOR LEUO-RELATED"/>
    <property type="match status" value="1"/>
</dbReference>
<dbReference type="PROSITE" id="PS50931">
    <property type="entry name" value="HTH_LYSR"/>
    <property type="match status" value="1"/>
</dbReference>
<evidence type="ECO:0000313" key="6">
    <source>
        <dbReference type="EMBL" id="GAL28420.1"/>
    </source>
</evidence>
<dbReference type="InterPro" id="IPR000847">
    <property type="entry name" value="LysR_HTH_N"/>
</dbReference>
<dbReference type="PANTHER" id="PTHR30118:SF15">
    <property type="entry name" value="TRANSCRIPTIONAL REGULATORY PROTEIN"/>
    <property type="match status" value="1"/>
</dbReference>
<dbReference type="PRINTS" id="PR00039">
    <property type="entry name" value="HTHLYSR"/>
</dbReference>
<evidence type="ECO:0000256" key="2">
    <source>
        <dbReference type="ARBA" id="ARBA00023015"/>
    </source>
</evidence>
<dbReference type="Proteomes" id="UP000029223">
    <property type="component" value="Unassembled WGS sequence"/>
</dbReference>
<dbReference type="EMBL" id="BBMS01000043">
    <property type="protein sequence ID" value="GAL28420.1"/>
    <property type="molecule type" value="Genomic_DNA"/>
</dbReference>
<dbReference type="InterPro" id="IPR036388">
    <property type="entry name" value="WH-like_DNA-bd_sf"/>
</dbReference>
<evidence type="ECO:0000313" key="7">
    <source>
        <dbReference type="Proteomes" id="UP000029223"/>
    </source>
</evidence>
<dbReference type="SUPFAM" id="SSF46785">
    <property type="entry name" value="Winged helix' DNA-binding domain"/>
    <property type="match status" value="1"/>
</dbReference>
<organism evidence="6 7">
    <name type="scientific">Vibrio variabilis</name>
    <dbReference type="NCBI Taxonomy" id="990271"/>
    <lineage>
        <taxon>Bacteria</taxon>
        <taxon>Pseudomonadati</taxon>
        <taxon>Pseudomonadota</taxon>
        <taxon>Gammaproteobacteria</taxon>
        <taxon>Vibrionales</taxon>
        <taxon>Vibrionaceae</taxon>
        <taxon>Vibrio</taxon>
    </lineage>
</organism>
<evidence type="ECO:0000256" key="3">
    <source>
        <dbReference type="ARBA" id="ARBA00023125"/>
    </source>
</evidence>
<gene>
    <name evidence="6" type="ORF">JCM19239_4860</name>
</gene>
<comment type="caution">
    <text evidence="6">The sequence shown here is derived from an EMBL/GenBank/DDBJ whole genome shotgun (WGS) entry which is preliminary data.</text>
</comment>
<dbReference type="InterPro" id="IPR036390">
    <property type="entry name" value="WH_DNA-bd_sf"/>
</dbReference>
<feature type="domain" description="HTH lysR-type" evidence="5">
    <location>
        <begin position="4"/>
        <end position="61"/>
    </location>
</feature>
<keyword evidence="4" id="KW-0804">Transcription</keyword>
<name>A0ABQ0JI40_9VIBR</name>
<protein>
    <submittedName>
        <fullName evidence="6">Transcriptional regulators LysR family</fullName>
    </submittedName>
</protein>
<reference evidence="7" key="1">
    <citation type="submission" date="2014-09" db="EMBL/GenBank/DDBJ databases">
        <title>Vibrio variabilis JCM 19239. (C206) whole genome shotgun sequence.</title>
        <authorList>
            <person name="Sawabe T."/>
            <person name="Meirelles P."/>
            <person name="Nakanishi M."/>
            <person name="Sayaka M."/>
            <person name="Hattori M."/>
            <person name="Ohkuma M."/>
        </authorList>
    </citation>
    <scope>NUCLEOTIDE SEQUENCE [LARGE SCALE GENOMIC DNA]</scope>
    <source>
        <strain evidence="7">JCM 19239</strain>
    </source>
</reference>